<feature type="domain" description="RING-type" evidence="2">
    <location>
        <begin position="7"/>
        <end position="61"/>
    </location>
</feature>
<keyword evidence="1" id="KW-0863">Zinc-finger</keyword>
<dbReference type="PANTHER" id="PTHR45943:SF2">
    <property type="entry name" value="RING-TYPE DOMAIN-CONTAINING PROTEIN"/>
    <property type="match status" value="1"/>
</dbReference>
<dbReference type="Gene3D" id="3.30.40.10">
    <property type="entry name" value="Zinc/RING finger domain, C3HC4 (zinc finger)"/>
    <property type="match status" value="1"/>
</dbReference>
<dbReference type="PROSITE" id="PS50089">
    <property type="entry name" value="ZF_RING_2"/>
    <property type="match status" value="1"/>
</dbReference>
<accession>A0A3P3Y9U2</accession>
<dbReference type="SUPFAM" id="SSF57850">
    <property type="entry name" value="RING/U-box"/>
    <property type="match status" value="1"/>
</dbReference>
<reference evidence="3 4" key="1">
    <citation type="submission" date="2018-03" db="EMBL/GenBank/DDBJ databases">
        <authorList>
            <person name="Fogelqvist J."/>
        </authorList>
    </citation>
    <scope>NUCLEOTIDE SEQUENCE [LARGE SCALE GENOMIC DNA]</scope>
</reference>
<protein>
    <recommendedName>
        <fullName evidence="2">RING-type domain-containing protein</fullName>
    </recommendedName>
</protein>
<keyword evidence="1" id="KW-0479">Metal-binding</keyword>
<dbReference type="GO" id="GO:0008270">
    <property type="term" value="F:zinc ion binding"/>
    <property type="evidence" value="ECO:0007669"/>
    <property type="project" value="UniProtKB-KW"/>
</dbReference>
<evidence type="ECO:0000313" key="3">
    <source>
        <dbReference type="EMBL" id="SPQ96938.1"/>
    </source>
</evidence>
<dbReference type="Pfam" id="PF13639">
    <property type="entry name" value="zf-RING_2"/>
    <property type="match status" value="1"/>
</dbReference>
<proteinExistence type="predicted"/>
<geneLocation type="mitochondrion" evidence="3"/>
<keyword evidence="3" id="KW-0496">Mitochondrion</keyword>
<dbReference type="AlphaFoldDB" id="A0A3P3Y9U2"/>
<dbReference type="InterPro" id="IPR013083">
    <property type="entry name" value="Znf_RING/FYVE/PHD"/>
</dbReference>
<evidence type="ECO:0000259" key="2">
    <source>
        <dbReference type="PROSITE" id="PS50089"/>
    </source>
</evidence>
<keyword evidence="1" id="KW-0862">Zinc</keyword>
<dbReference type="GO" id="GO:0005634">
    <property type="term" value="C:nucleus"/>
    <property type="evidence" value="ECO:0007669"/>
    <property type="project" value="TreeGrafter"/>
</dbReference>
<gene>
    <name evidence="3" type="ORF">PLBR_LOCUS4153</name>
</gene>
<name>A0A3P3Y9U2_PLABS</name>
<sequence length="234" mass="25624">MKTSETCAICLDGVRKRGGSALKCGHRFHRECLDAQFETGLQHLDSGSRMTFAFLTCPTCRMAIGRSDSPSTRVNVALELQEQVNRLKKAIDIDATPDKLAFYRCHRCRKAFFGGIIDCEPADAQVQVNAADVVCSSCAGSGRVKCKQHGLEYLEYKCRYCCTGIAAFFCGGTTHFCTRCHTFGFNARAQPCPEDSTCVFYGKHPSRARNGKDEYLLGCAACAGSTRAVHVSSQ</sequence>
<organism evidence="3 4">
    <name type="scientific">Plasmodiophora brassicae</name>
    <name type="common">Clubroot disease agent</name>
    <dbReference type="NCBI Taxonomy" id="37360"/>
    <lineage>
        <taxon>Eukaryota</taxon>
        <taxon>Sar</taxon>
        <taxon>Rhizaria</taxon>
        <taxon>Endomyxa</taxon>
        <taxon>Phytomyxea</taxon>
        <taxon>Plasmodiophorida</taxon>
        <taxon>Plasmodiophoridae</taxon>
        <taxon>Plasmodiophora</taxon>
    </lineage>
</organism>
<dbReference type="GO" id="GO:0005886">
    <property type="term" value="C:plasma membrane"/>
    <property type="evidence" value="ECO:0007669"/>
    <property type="project" value="TreeGrafter"/>
</dbReference>
<dbReference type="PANTHER" id="PTHR45943">
    <property type="entry name" value="E3 UBIQUITIN-PROTEIN LIGASE MYCBP2"/>
    <property type="match status" value="1"/>
</dbReference>
<evidence type="ECO:0000256" key="1">
    <source>
        <dbReference type="PROSITE-ProRule" id="PRU00175"/>
    </source>
</evidence>
<dbReference type="EMBL" id="OVEO01000006">
    <property type="protein sequence ID" value="SPQ96938.1"/>
    <property type="molecule type" value="Genomic_DNA"/>
</dbReference>
<dbReference type="Proteomes" id="UP000290189">
    <property type="component" value="Unassembled WGS sequence"/>
</dbReference>
<evidence type="ECO:0000313" key="4">
    <source>
        <dbReference type="Proteomes" id="UP000290189"/>
    </source>
</evidence>
<dbReference type="GO" id="GO:0061630">
    <property type="term" value="F:ubiquitin protein ligase activity"/>
    <property type="evidence" value="ECO:0007669"/>
    <property type="project" value="TreeGrafter"/>
</dbReference>
<dbReference type="SMART" id="SM00184">
    <property type="entry name" value="RING"/>
    <property type="match status" value="1"/>
</dbReference>
<dbReference type="InterPro" id="IPR001841">
    <property type="entry name" value="Znf_RING"/>
</dbReference>